<keyword evidence="7 12" id="KW-0411">Iron-sulfur</keyword>
<organism evidence="14 15">
    <name type="scientific">Sphingomonas sanxanigenens DSM 19645 = NX02</name>
    <dbReference type="NCBI Taxonomy" id="1123269"/>
    <lineage>
        <taxon>Bacteria</taxon>
        <taxon>Pseudomonadati</taxon>
        <taxon>Pseudomonadota</taxon>
        <taxon>Alphaproteobacteria</taxon>
        <taxon>Sphingomonadales</taxon>
        <taxon>Sphingomonadaceae</taxon>
        <taxon>Sphingomonas</taxon>
    </lineage>
</organism>
<keyword evidence="8 12" id="KW-0342">GTP-binding</keyword>
<dbReference type="PROSITE" id="PS01305">
    <property type="entry name" value="MOAA_NIFB_PQQE"/>
    <property type="match status" value="1"/>
</dbReference>
<feature type="binding site" evidence="12">
    <location>
        <position position="130"/>
    </location>
    <ligand>
        <name>S-adenosyl-L-methionine</name>
        <dbReference type="ChEBI" id="CHEBI:59789"/>
    </ligand>
</feature>
<dbReference type="InterPro" id="IPR007197">
    <property type="entry name" value="rSAM"/>
</dbReference>
<dbReference type="PROSITE" id="PS51918">
    <property type="entry name" value="RADICAL_SAM"/>
    <property type="match status" value="1"/>
</dbReference>
<dbReference type="STRING" id="1123269.NX02_10130"/>
<evidence type="ECO:0000313" key="14">
    <source>
        <dbReference type="EMBL" id="AHE53743.1"/>
    </source>
</evidence>
<keyword evidence="10 12" id="KW-0456">Lyase</keyword>
<dbReference type="PANTHER" id="PTHR22960:SF0">
    <property type="entry name" value="MOLYBDENUM COFACTOR BIOSYNTHESIS PROTEIN 1"/>
    <property type="match status" value="1"/>
</dbReference>
<dbReference type="UniPathway" id="UPA00344"/>
<keyword evidence="9 12" id="KW-0501">Molybdenum cofactor biosynthesis</keyword>
<feature type="binding site" evidence="12">
    <location>
        <position position="31"/>
    </location>
    <ligand>
        <name>[4Fe-4S] cluster</name>
        <dbReference type="ChEBI" id="CHEBI:49883"/>
        <label>1</label>
        <note>4Fe-4S-S-AdoMet</note>
    </ligand>
</feature>
<dbReference type="InterPro" id="IPR010505">
    <property type="entry name" value="MoaA_twitch"/>
</dbReference>
<dbReference type="SFLD" id="SFLDG01067">
    <property type="entry name" value="SPASM/twitch_domain_containing"/>
    <property type="match status" value="1"/>
</dbReference>
<dbReference type="KEGG" id="ssan:NX02_10130"/>
<evidence type="ECO:0000256" key="4">
    <source>
        <dbReference type="ARBA" id="ARBA00022723"/>
    </source>
</evidence>
<feature type="domain" description="Radical SAM core" evidence="13">
    <location>
        <begin position="15"/>
        <end position="240"/>
    </location>
</feature>
<feature type="binding site" evidence="12">
    <location>
        <position position="35"/>
    </location>
    <ligand>
        <name>[4Fe-4S] cluster</name>
        <dbReference type="ChEBI" id="CHEBI:49883"/>
        <label>1</label>
        <note>4Fe-4S-S-AdoMet</note>
    </ligand>
</feature>
<comment type="similarity">
    <text evidence="12">Belongs to the radical SAM superfamily. MoaA family.</text>
</comment>
<feature type="binding site" evidence="12">
    <location>
        <position position="106"/>
    </location>
    <ligand>
        <name>GTP</name>
        <dbReference type="ChEBI" id="CHEBI:37565"/>
    </ligand>
</feature>
<evidence type="ECO:0000256" key="6">
    <source>
        <dbReference type="ARBA" id="ARBA00023004"/>
    </source>
</evidence>
<feature type="binding site" evidence="12">
    <location>
        <position position="38"/>
    </location>
    <ligand>
        <name>[4Fe-4S] cluster</name>
        <dbReference type="ChEBI" id="CHEBI:49883"/>
        <label>1</label>
        <note>4Fe-4S-S-AdoMet</note>
    </ligand>
</feature>
<dbReference type="PATRIC" id="fig|1123269.5.peg.1965"/>
<evidence type="ECO:0000256" key="7">
    <source>
        <dbReference type="ARBA" id="ARBA00023014"/>
    </source>
</evidence>
<feature type="binding site" evidence="12">
    <location>
        <position position="37"/>
    </location>
    <ligand>
        <name>S-adenosyl-L-methionine</name>
        <dbReference type="ChEBI" id="CHEBI:59789"/>
    </ligand>
</feature>
<gene>
    <name evidence="12" type="primary">moaA</name>
    <name evidence="14" type="ORF">NX02_10130</name>
</gene>
<dbReference type="GO" id="GO:0046872">
    <property type="term" value="F:metal ion binding"/>
    <property type="evidence" value="ECO:0007669"/>
    <property type="project" value="UniProtKB-KW"/>
</dbReference>
<dbReference type="CDD" id="cd01335">
    <property type="entry name" value="Radical_SAM"/>
    <property type="match status" value="1"/>
</dbReference>
<evidence type="ECO:0000256" key="8">
    <source>
        <dbReference type="ARBA" id="ARBA00023134"/>
    </source>
</evidence>
<dbReference type="CDD" id="cd21117">
    <property type="entry name" value="Twitch_MoaA"/>
    <property type="match status" value="1"/>
</dbReference>
<protein>
    <recommendedName>
        <fullName evidence="1 12">GTP 3',8-cyclase</fullName>
        <ecNumber evidence="1 12">4.1.99.22</ecNumber>
    </recommendedName>
    <alternativeName>
        <fullName evidence="12">Molybdenum cofactor biosynthesis protein A</fullName>
    </alternativeName>
</protein>
<proteinExistence type="inferred from homology"/>
<feature type="binding site" evidence="12">
    <location>
        <position position="263"/>
    </location>
    <ligand>
        <name>[4Fe-4S] cluster</name>
        <dbReference type="ChEBI" id="CHEBI:49883"/>
        <label>2</label>
        <note>4Fe-4S-substrate</note>
    </ligand>
</feature>
<accession>W0ABP6</accession>
<dbReference type="HOGENOM" id="CLU_009273_0_1_5"/>
<dbReference type="GO" id="GO:0005525">
    <property type="term" value="F:GTP binding"/>
    <property type="evidence" value="ECO:0007669"/>
    <property type="project" value="UniProtKB-UniRule"/>
</dbReference>
<dbReference type="SMART" id="SM00729">
    <property type="entry name" value="Elp3"/>
    <property type="match status" value="1"/>
</dbReference>
<keyword evidence="6 12" id="KW-0408">Iron</keyword>
<dbReference type="Pfam" id="PF06463">
    <property type="entry name" value="Mob_synth_C"/>
    <property type="match status" value="1"/>
</dbReference>
<keyword evidence="2 12" id="KW-0004">4Fe-4S</keyword>
<dbReference type="NCBIfam" id="TIGR02666">
    <property type="entry name" value="moaA"/>
    <property type="match status" value="1"/>
</dbReference>
<sequence>METGLTDGTQKLTDAFGRRISYLRISVTDRCDLRCRYCMSEAMTFLPRSALLSLEEIALIADRFIARGVTKIRLTGGEPLVRRGVDELAKRIGRHLGQGLDELTLTTNGTRLVEHAEALAAAGVRRINVSLDSLDADRFRTITRTGDLARVMAGIDAAVAAGLRIKINMVALKGVNEDEIEPMLAWCADRGFTLSLIETMPLGAIDEDRVDRYLPLTAVTDRLRERYTLVPDDYRTGGPSRYWRVQELDARLGLISPLTNNFCDGCNRVRLTTEGQLYMCLGHDDRVDLKAAYRNGGIAAVDAAIDEALRLKPRAHDFRIDRRAATPAVARHMSVTGG</sequence>
<dbReference type="Pfam" id="PF04055">
    <property type="entry name" value="Radical_SAM"/>
    <property type="match status" value="1"/>
</dbReference>
<evidence type="ECO:0000313" key="15">
    <source>
        <dbReference type="Proteomes" id="UP000018851"/>
    </source>
</evidence>
<comment type="pathway">
    <text evidence="12">Cofactor biosynthesis; molybdopterin biosynthesis.</text>
</comment>
<dbReference type="InterPro" id="IPR013785">
    <property type="entry name" value="Aldolase_TIM"/>
</dbReference>
<evidence type="ECO:0000256" key="3">
    <source>
        <dbReference type="ARBA" id="ARBA00022691"/>
    </source>
</evidence>
<feature type="binding site" evidence="12">
    <location>
        <position position="266"/>
    </location>
    <ligand>
        <name>[4Fe-4S] cluster</name>
        <dbReference type="ChEBI" id="CHEBI:49883"/>
        <label>2</label>
        <note>4Fe-4S-substrate</note>
    </ligand>
</feature>
<keyword evidence="3 12" id="KW-0949">S-adenosyl-L-methionine</keyword>
<feature type="binding site" evidence="12">
    <location>
        <begin position="268"/>
        <end position="270"/>
    </location>
    <ligand>
        <name>GTP</name>
        <dbReference type="ChEBI" id="CHEBI:37565"/>
    </ligand>
</feature>
<dbReference type="InterPro" id="IPR040064">
    <property type="entry name" value="MoaA-like"/>
</dbReference>
<evidence type="ECO:0000256" key="10">
    <source>
        <dbReference type="ARBA" id="ARBA00023239"/>
    </source>
</evidence>
<dbReference type="InterPro" id="IPR058240">
    <property type="entry name" value="rSAM_sf"/>
</dbReference>
<evidence type="ECO:0000259" key="13">
    <source>
        <dbReference type="PROSITE" id="PS51918"/>
    </source>
</evidence>
<dbReference type="InterPro" id="IPR013483">
    <property type="entry name" value="MoaA"/>
</dbReference>
<evidence type="ECO:0000256" key="2">
    <source>
        <dbReference type="ARBA" id="ARBA00022485"/>
    </source>
</evidence>
<dbReference type="InterPro" id="IPR006638">
    <property type="entry name" value="Elp3/MiaA/NifB-like_rSAM"/>
</dbReference>
<dbReference type="InterPro" id="IPR000385">
    <property type="entry name" value="MoaA_NifB_PqqE_Fe-S-bd_CS"/>
</dbReference>
<reference evidence="14 15" key="1">
    <citation type="submission" date="2013-07" db="EMBL/GenBank/DDBJ databases">
        <title>Completed genome of Sphingomonas sanxanigenens NX02.</title>
        <authorList>
            <person name="Ma T."/>
            <person name="Huang H."/>
            <person name="Wu M."/>
            <person name="Li X."/>
            <person name="Li G."/>
        </authorList>
    </citation>
    <scope>NUCLEOTIDE SEQUENCE [LARGE SCALE GENOMIC DNA]</scope>
    <source>
        <strain evidence="14 15">NX02</strain>
    </source>
</reference>
<dbReference type="PANTHER" id="PTHR22960">
    <property type="entry name" value="MOLYBDOPTERIN COFACTOR SYNTHESIS PROTEIN A"/>
    <property type="match status" value="1"/>
</dbReference>
<keyword evidence="5 12" id="KW-0547">Nucleotide-binding</keyword>
<name>W0ABP6_9SPHN</name>
<keyword evidence="15" id="KW-1185">Reference proteome</keyword>
<dbReference type="OrthoDB" id="9763993at2"/>
<evidence type="ECO:0000256" key="9">
    <source>
        <dbReference type="ARBA" id="ARBA00023150"/>
    </source>
</evidence>
<feature type="binding site" evidence="12">
    <location>
        <position position="200"/>
    </location>
    <ligand>
        <name>S-adenosyl-L-methionine</name>
        <dbReference type="ChEBI" id="CHEBI:59789"/>
    </ligand>
</feature>
<dbReference type="Proteomes" id="UP000018851">
    <property type="component" value="Chromosome"/>
</dbReference>
<dbReference type="SFLD" id="SFLDG01386">
    <property type="entry name" value="main_SPASM_domain-containing"/>
    <property type="match status" value="1"/>
</dbReference>
<evidence type="ECO:0000256" key="11">
    <source>
        <dbReference type="ARBA" id="ARBA00048697"/>
    </source>
</evidence>
<dbReference type="Gene3D" id="3.20.20.70">
    <property type="entry name" value="Aldolase class I"/>
    <property type="match status" value="1"/>
</dbReference>
<dbReference type="AlphaFoldDB" id="W0ABP6"/>
<comment type="cofactor">
    <cofactor evidence="12">
        <name>[4Fe-4S] cluster</name>
        <dbReference type="ChEBI" id="CHEBI:49883"/>
    </cofactor>
    <text evidence="12">Binds 2 [4Fe-4S] clusters. Binds 1 [4Fe-4S] cluster coordinated with 3 cysteines and an exchangeable S-adenosyl-L-methionine and 1 [4Fe-4S] cluster coordinated with 3 cysteines and the GTP-derived substrate.</text>
</comment>
<dbReference type="SFLD" id="SFLDG01383">
    <property type="entry name" value="cyclic_pyranopterin_phosphate"/>
    <property type="match status" value="1"/>
</dbReference>
<keyword evidence="4 12" id="KW-0479">Metal-binding</keyword>
<feature type="binding site" evidence="12">
    <location>
        <position position="73"/>
    </location>
    <ligand>
        <name>GTP</name>
        <dbReference type="ChEBI" id="CHEBI:37565"/>
    </ligand>
</feature>
<dbReference type="HAMAP" id="MF_01225_B">
    <property type="entry name" value="MoaA_B"/>
    <property type="match status" value="1"/>
</dbReference>
<comment type="catalytic activity">
    <reaction evidence="11 12">
        <text>GTP + AH2 + S-adenosyl-L-methionine = (8S)-3',8-cyclo-7,8-dihydroguanosine 5'-triphosphate + 5'-deoxyadenosine + L-methionine + A + H(+)</text>
        <dbReference type="Rhea" id="RHEA:49576"/>
        <dbReference type="ChEBI" id="CHEBI:13193"/>
        <dbReference type="ChEBI" id="CHEBI:15378"/>
        <dbReference type="ChEBI" id="CHEBI:17319"/>
        <dbReference type="ChEBI" id="CHEBI:17499"/>
        <dbReference type="ChEBI" id="CHEBI:37565"/>
        <dbReference type="ChEBI" id="CHEBI:57844"/>
        <dbReference type="ChEBI" id="CHEBI:59789"/>
        <dbReference type="ChEBI" id="CHEBI:131766"/>
        <dbReference type="EC" id="4.1.99.22"/>
    </reaction>
</comment>
<feature type="binding site" evidence="12">
    <location>
        <position position="166"/>
    </location>
    <ligand>
        <name>GTP</name>
        <dbReference type="ChEBI" id="CHEBI:37565"/>
    </ligand>
</feature>
<comment type="function">
    <text evidence="12">Catalyzes the cyclization of GTP to (8S)-3',8-cyclo-7,8-dihydroguanosine 5'-triphosphate.</text>
</comment>
<dbReference type="EMBL" id="CP006644">
    <property type="protein sequence ID" value="AHE53743.1"/>
    <property type="molecule type" value="Genomic_DNA"/>
</dbReference>
<dbReference type="RefSeq" id="WP_025291976.1">
    <property type="nucleotide sequence ID" value="NZ_CP006644.1"/>
</dbReference>
<feature type="binding site" evidence="12">
    <location>
        <position position="24"/>
    </location>
    <ligand>
        <name>GTP</name>
        <dbReference type="ChEBI" id="CHEBI:37565"/>
    </ligand>
</feature>
<dbReference type="eggNOG" id="COG2896">
    <property type="taxonomic scope" value="Bacteria"/>
</dbReference>
<dbReference type="GO" id="GO:0051539">
    <property type="term" value="F:4 iron, 4 sulfur cluster binding"/>
    <property type="evidence" value="ECO:0007669"/>
    <property type="project" value="UniProtKB-UniRule"/>
</dbReference>
<dbReference type="GO" id="GO:0061798">
    <property type="term" value="F:GTP 3',8'-cyclase activity"/>
    <property type="evidence" value="ECO:0007669"/>
    <property type="project" value="UniProtKB-UniRule"/>
</dbReference>
<comment type="subunit">
    <text evidence="12">Monomer and homodimer.</text>
</comment>
<dbReference type="GO" id="GO:1904047">
    <property type="term" value="F:S-adenosyl-L-methionine binding"/>
    <property type="evidence" value="ECO:0007669"/>
    <property type="project" value="UniProtKB-UniRule"/>
</dbReference>
<evidence type="ECO:0000256" key="1">
    <source>
        <dbReference type="ARBA" id="ARBA00012167"/>
    </source>
</evidence>
<dbReference type="GO" id="GO:0061799">
    <property type="term" value="F:cyclic pyranopterin monophosphate synthase activity"/>
    <property type="evidence" value="ECO:0007669"/>
    <property type="project" value="TreeGrafter"/>
</dbReference>
<evidence type="ECO:0000256" key="5">
    <source>
        <dbReference type="ARBA" id="ARBA00022741"/>
    </source>
</evidence>
<dbReference type="EC" id="4.1.99.22" evidence="1 12"/>
<feature type="binding site" evidence="12">
    <location>
        <position position="280"/>
    </location>
    <ligand>
        <name>[4Fe-4S] cluster</name>
        <dbReference type="ChEBI" id="CHEBI:49883"/>
        <label>2</label>
        <note>4Fe-4S-substrate</note>
    </ligand>
</feature>
<feature type="binding site" evidence="12">
    <location>
        <position position="77"/>
    </location>
    <ligand>
        <name>S-adenosyl-L-methionine</name>
        <dbReference type="ChEBI" id="CHEBI:59789"/>
    </ligand>
</feature>
<dbReference type="SUPFAM" id="SSF102114">
    <property type="entry name" value="Radical SAM enzymes"/>
    <property type="match status" value="1"/>
</dbReference>
<dbReference type="GO" id="GO:0006777">
    <property type="term" value="P:Mo-molybdopterin cofactor biosynthetic process"/>
    <property type="evidence" value="ECO:0007669"/>
    <property type="project" value="UniProtKB-UniRule"/>
</dbReference>
<evidence type="ECO:0000256" key="12">
    <source>
        <dbReference type="HAMAP-Rule" id="MF_01225"/>
    </source>
</evidence>
<dbReference type="SFLD" id="SFLDS00029">
    <property type="entry name" value="Radical_SAM"/>
    <property type="match status" value="1"/>
</dbReference>
<dbReference type="InterPro" id="IPR050105">
    <property type="entry name" value="MoCo_biosynth_MoaA/MoaC"/>
</dbReference>